<evidence type="ECO:0000313" key="5">
    <source>
        <dbReference type="Proteomes" id="UP000024837"/>
    </source>
</evidence>
<dbReference type="AlphaFoldDB" id="W7I0C5"/>
<dbReference type="Proteomes" id="UP000024837">
    <property type="component" value="Unassembled WGS sequence"/>
</dbReference>
<keyword evidence="2" id="KW-1133">Transmembrane helix</keyword>
<name>W7I0C5_9PEZI</name>
<organism evidence="4 5">
    <name type="scientific">Drechslerella stenobrocha 248</name>
    <dbReference type="NCBI Taxonomy" id="1043628"/>
    <lineage>
        <taxon>Eukaryota</taxon>
        <taxon>Fungi</taxon>
        <taxon>Dikarya</taxon>
        <taxon>Ascomycota</taxon>
        <taxon>Pezizomycotina</taxon>
        <taxon>Orbiliomycetes</taxon>
        <taxon>Orbiliales</taxon>
        <taxon>Orbiliaceae</taxon>
        <taxon>Drechslerella</taxon>
    </lineage>
</organism>
<sequence>MKVSSVIAGLGLLAEAYAQSSRSPAVTSNGTVLAVFIYHNHCDRTSIYAPDGRWTGGLFGAPGATMCYQDGTYYWNKYFRKSSPLKIWGTSQIYERSYTNAEAPNEPIAVQSAMAFMQGLFKPVDLQSSVTSGENMLESDNSTFMNGPLSGFQYVPITTYRSSDPDAIYTAGDLLDCNNQQVSSSLYFSSDDYREADRESIAFYISLYQPYFAGVFPRTWMTYFYAYKLYDYVNQNRAAENATLLAMPEEDFQRLRLYANRQQFNLYANTTSATSPNWIDPAYNYHRREIGGRALAGKIALMLNNSMQSDRMQNRFNFALGDFDPMLSFFAISNLTSRSDDFYGIPDLGSSMVFEVYTDDPRMRTAQPTTYDVSIKVAFGFRNGTTVDDTLTYWPLFDTDPQGGPPSMPLKQFLTKMDEVKIGNLGTWCTACNSQTEFCRNAIIPQTSNSGSDESQGSTTPAASHRGMAPAVAGVIGAIIMAVIVGIAAAVAFFLFGVGVRREHRRSSVLSNIGRKEKVSSEIELPLSPTAGPMARSFEDDIEYDYGTASTAATKVASPLASPEEAHFKT</sequence>
<evidence type="ECO:0000256" key="2">
    <source>
        <dbReference type="SAM" id="Phobius"/>
    </source>
</evidence>
<dbReference type="HOGENOM" id="CLU_023111_0_1_1"/>
<proteinExistence type="predicted"/>
<evidence type="ECO:0000256" key="3">
    <source>
        <dbReference type="SAM" id="SignalP"/>
    </source>
</evidence>
<dbReference type="Gene3D" id="3.40.50.1240">
    <property type="entry name" value="Phosphoglycerate mutase-like"/>
    <property type="match status" value="1"/>
</dbReference>
<dbReference type="EMBL" id="KI966425">
    <property type="protein sequence ID" value="EWC45658.1"/>
    <property type="molecule type" value="Genomic_DNA"/>
</dbReference>
<feature type="compositionally biased region" description="Polar residues" evidence="1">
    <location>
        <begin position="445"/>
        <end position="462"/>
    </location>
</feature>
<protein>
    <recommendedName>
        <fullName evidence="6">Histidine acid phosphatase</fullName>
    </recommendedName>
</protein>
<dbReference type="SUPFAM" id="SSF53254">
    <property type="entry name" value="Phosphoglycerate mutase-like"/>
    <property type="match status" value="1"/>
</dbReference>
<feature type="signal peptide" evidence="3">
    <location>
        <begin position="1"/>
        <end position="18"/>
    </location>
</feature>
<accession>W7I0C5</accession>
<dbReference type="InterPro" id="IPR029033">
    <property type="entry name" value="His_PPase_superfam"/>
</dbReference>
<keyword evidence="3" id="KW-0732">Signal</keyword>
<evidence type="ECO:0008006" key="6">
    <source>
        <dbReference type="Google" id="ProtNLM"/>
    </source>
</evidence>
<evidence type="ECO:0000313" key="4">
    <source>
        <dbReference type="EMBL" id="EWC45658.1"/>
    </source>
</evidence>
<feature type="region of interest" description="Disordered" evidence="1">
    <location>
        <begin position="445"/>
        <end position="466"/>
    </location>
</feature>
<keyword evidence="2" id="KW-0812">Transmembrane</keyword>
<gene>
    <name evidence="4" type="ORF">DRE_05219</name>
</gene>
<reference evidence="4 5" key="1">
    <citation type="submission" date="2013-05" db="EMBL/GenBank/DDBJ databases">
        <title>Drechslerella stenobrocha genome reveals carnivorous origination and mechanical trapping mechanism of predatory fungi.</title>
        <authorList>
            <person name="Liu X."/>
            <person name="Zhang W."/>
            <person name="Liu K."/>
        </authorList>
    </citation>
    <scope>NUCLEOTIDE SEQUENCE [LARGE SCALE GENOMIC DNA]</scope>
    <source>
        <strain evidence="4 5">248</strain>
    </source>
</reference>
<keyword evidence="5" id="KW-1185">Reference proteome</keyword>
<evidence type="ECO:0000256" key="1">
    <source>
        <dbReference type="SAM" id="MobiDB-lite"/>
    </source>
</evidence>
<feature type="transmembrane region" description="Helical" evidence="2">
    <location>
        <begin position="471"/>
        <end position="498"/>
    </location>
</feature>
<keyword evidence="2" id="KW-0472">Membrane</keyword>
<dbReference type="OrthoDB" id="258392at2759"/>
<feature type="chain" id="PRO_5004893612" description="Histidine acid phosphatase" evidence="3">
    <location>
        <begin position="19"/>
        <end position="570"/>
    </location>
</feature>